<keyword evidence="4" id="KW-1185">Reference proteome</keyword>
<proteinExistence type="predicted"/>
<feature type="active site" description="Proton donor/acceptor" evidence="1">
    <location>
        <position position="112"/>
    </location>
</feature>
<comment type="caution">
    <text evidence="3">The sequence shown here is derived from an EMBL/GenBank/DDBJ whole genome shotgun (WGS) entry which is preliminary data.</text>
</comment>
<dbReference type="GO" id="GO:0008360">
    <property type="term" value="P:regulation of cell shape"/>
    <property type="evidence" value="ECO:0007669"/>
    <property type="project" value="UniProtKB-UniRule"/>
</dbReference>
<accession>A0A372LPY4</accession>
<evidence type="ECO:0000259" key="2">
    <source>
        <dbReference type="PROSITE" id="PS52029"/>
    </source>
</evidence>
<dbReference type="PANTHER" id="PTHR38589">
    <property type="entry name" value="BLR0621 PROTEIN"/>
    <property type="match status" value="1"/>
</dbReference>
<keyword evidence="1" id="KW-0961">Cell wall biogenesis/degradation</keyword>
<keyword evidence="1" id="KW-0133">Cell shape</keyword>
<comment type="pathway">
    <text evidence="1">Cell wall biogenesis; peptidoglycan biosynthesis.</text>
</comment>
<feature type="domain" description="L,D-TPase catalytic" evidence="2">
    <location>
        <begin position="1"/>
        <end position="149"/>
    </location>
</feature>
<dbReference type="EMBL" id="QVTE01000017">
    <property type="protein sequence ID" value="RFU70184.1"/>
    <property type="molecule type" value="Genomic_DNA"/>
</dbReference>
<dbReference type="Proteomes" id="UP000264541">
    <property type="component" value="Unassembled WGS sequence"/>
</dbReference>
<feature type="active site" description="Nucleophile" evidence="1">
    <location>
        <position position="124"/>
    </location>
</feature>
<dbReference type="PROSITE" id="PS52029">
    <property type="entry name" value="LD_TPASE"/>
    <property type="match status" value="1"/>
</dbReference>
<reference evidence="3 4" key="1">
    <citation type="submission" date="2018-08" db="EMBL/GenBank/DDBJ databases">
        <title>Bacillus chawlae sp. nov., Bacillus glennii sp. nov., and Bacillus saganii sp. nov. Isolated from the Vehicle Assembly Building at Kennedy Space Center where the Viking Spacecraft were Assembled.</title>
        <authorList>
            <person name="Seuylemezian A."/>
            <person name="Vaishampayan P."/>
        </authorList>
    </citation>
    <scope>NUCLEOTIDE SEQUENCE [LARGE SCALE GENOMIC DNA]</scope>
    <source>
        <strain evidence="3 4">V47-23a</strain>
    </source>
</reference>
<dbReference type="GO" id="GO:0016740">
    <property type="term" value="F:transferase activity"/>
    <property type="evidence" value="ECO:0007669"/>
    <property type="project" value="InterPro"/>
</dbReference>
<dbReference type="Pfam" id="PF03734">
    <property type="entry name" value="YkuD"/>
    <property type="match status" value="1"/>
</dbReference>
<dbReference type="AlphaFoldDB" id="A0A372LPY4"/>
<dbReference type="GO" id="GO:0009252">
    <property type="term" value="P:peptidoglycan biosynthetic process"/>
    <property type="evidence" value="ECO:0007669"/>
    <property type="project" value="UniProtKB-KW"/>
</dbReference>
<dbReference type="PANTHER" id="PTHR38589:SF1">
    <property type="entry name" value="BLR0621 PROTEIN"/>
    <property type="match status" value="1"/>
</dbReference>
<evidence type="ECO:0000313" key="3">
    <source>
        <dbReference type="EMBL" id="RFU70184.1"/>
    </source>
</evidence>
<gene>
    <name evidence="3" type="ORF">D0469_07980</name>
</gene>
<keyword evidence="1" id="KW-0573">Peptidoglycan synthesis</keyword>
<evidence type="ECO:0000313" key="4">
    <source>
        <dbReference type="Proteomes" id="UP000264541"/>
    </source>
</evidence>
<dbReference type="OrthoDB" id="186490at2"/>
<organism evidence="3 4">
    <name type="scientific">Peribacillus saganii</name>
    <dbReference type="NCBI Taxonomy" id="2303992"/>
    <lineage>
        <taxon>Bacteria</taxon>
        <taxon>Bacillati</taxon>
        <taxon>Bacillota</taxon>
        <taxon>Bacilli</taxon>
        <taxon>Bacillales</taxon>
        <taxon>Bacillaceae</taxon>
        <taxon>Peribacillus</taxon>
    </lineage>
</organism>
<dbReference type="GO" id="GO:0071555">
    <property type="term" value="P:cell wall organization"/>
    <property type="evidence" value="ECO:0007669"/>
    <property type="project" value="UniProtKB-UniRule"/>
</dbReference>
<sequence>MDAVLGYNGFSSAKREGDGATPAGIYKLGTVFGTGVKPPGVKMYYKRAGKYDYWVDDPASPDYNKWVTYSGDPKRKWRSFERMNQPLYKYGMVIEYNRNPIIKNKGSAIFLHTWKGPASKTAGCVALSETNLITLLKWFDPKQQPAIVMGTYSQLKTIQ</sequence>
<protein>
    <recommendedName>
        <fullName evidence="2">L,D-TPase catalytic domain-containing protein</fullName>
    </recommendedName>
</protein>
<evidence type="ECO:0000256" key="1">
    <source>
        <dbReference type="PROSITE-ProRule" id="PRU01373"/>
    </source>
</evidence>
<name>A0A372LPY4_9BACI</name>
<dbReference type="InterPro" id="IPR005490">
    <property type="entry name" value="LD_TPept_cat_dom"/>
</dbReference>